<dbReference type="GO" id="GO:0051262">
    <property type="term" value="P:protein tetramerization"/>
    <property type="evidence" value="ECO:0007669"/>
    <property type="project" value="InterPro"/>
</dbReference>
<gene>
    <name evidence="3" type="primary">Trpm_1</name>
    <name evidence="3" type="ORF">NPIL_187071</name>
</gene>
<dbReference type="AlphaFoldDB" id="A0A8X6P882"/>
<protein>
    <submittedName>
        <fullName evidence="3">Transient receptor potential cation channel trpm</fullName>
    </submittedName>
</protein>
<keyword evidence="3" id="KW-0675">Receptor</keyword>
<evidence type="ECO:0000313" key="3">
    <source>
        <dbReference type="EMBL" id="GFT56786.1"/>
    </source>
</evidence>
<comment type="caution">
    <text evidence="3">The sequence shown here is derived from an EMBL/GenBank/DDBJ whole genome shotgun (WGS) entry which is preliminary data.</text>
</comment>
<feature type="region of interest" description="Disordered" evidence="1">
    <location>
        <begin position="450"/>
        <end position="501"/>
    </location>
</feature>
<evidence type="ECO:0000313" key="4">
    <source>
        <dbReference type="Proteomes" id="UP000887013"/>
    </source>
</evidence>
<name>A0A8X6P882_NEPPI</name>
<dbReference type="OrthoDB" id="301415at2759"/>
<dbReference type="EMBL" id="BMAW01018094">
    <property type="protein sequence ID" value="GFT56786.1"/>
    <property type="molecule type" value="Genomic_DNA"/>
</dbReference>
<feature type="compositionally biased region" description="Polar residues" evidence="1">
    <location>
        <begin position="181"/>
        <end position="193"/>
    </location>
</feature>
<feature type="domain" description="TRPM tetramerisation" evidence="2">
    <location>
        <begin position="64"/>
        <end position="110"/>
    </location>
</feature>
<proteinExistence type="predicted"/>
<dbReference type="Gene3D" id="1.20.5.1010">
    <property type="entry name" value="TRPM, tetramerisation domain"/>
    <property type="match status" value="1"/>
</dbReference>
<dbReference type="InterPro" id="IPR032415">
    <property type="entry name" value="TRPM_tetra"/>
</dbReference>
<feature type="compositionally biased region" description="Polar residues" evidence="1">
    <location>
        <begin position="200"/>
        <end position="214"/>
    </location>
</feature>
<evidence type="ECO:0000256" key="1">
    <source>
        <dbReference type="SAM" id="MobiDB-lite"/>
    </source>
</evidence>
<reference evidence="3" key="1">
    <citation type="submission" date="2020-08" db="EMBL/GenBank/DDBJ databases">
        <title>Multicomponent nature underlies the extraordinary mechanical properties of spider dragline silk.</title>
        <authorList>
            <person name="Kono N."/>
            <person name="Nakamura H."/>
            <person name="Mori M."/>
            <person name="Yoshida Y."/>
            <person name="Ohtoshi R."/>
            <person name="Malay A.D."/>
            <person name="Moran D.A.P."/>
            <person name="Tomita M."/>
            <person name="Numata K."/>
            <person name="Arakawa K."/>
        </authorList>
    </citation>
    <scope>NUCLEOTIDE SEQUENCE</scope>
</reference>
<feature type="compositionally biased region" description="Polar residues" evidence="1">
    <location>
        <begin position="480"/>
        <end position="501"/>
    </location>
</feature>
<evidence type="ECO:0000259" key="2">
    <source>
        <dbReference type="Pfam" id="PF16519"/>
    </source>
</evidence>
<accession>A0A8X6P882</accession>
<keyword evidence="4" id="KW-1185">Reference proteome</keyword>
<sequence>QHLLRSEQHVSGGVEKPAFQGGDGVRTEAPPSAPSDHLLAHPLARQVPHDAMPGQGGLLRPRTQVEMMSQRVEDINHREKESSACIKTLEFRLTKLEDLAEQTAASLAVIHRYIVTSMAEPSSGKPGSVISHRTMSSICDESEPSDEEQDESMQRFTPLRNNEAPKIVEPTNEALFLDDNTTITKSPSSSKVQFNEPRDSMSSQNSLTPQLSASDSIDRQSVFIGGRHQRRLSRTAIDRLGLMRQSTVPTRDTFNVQSVDSDIVSEPTLTRGSSVSQMEDTVSNLLPAKQPVERSASVAVGGGAMRRKATINTSECSLYPPVGGLRPHLGLTRGEYTSITDDIESFSLSRYNRPRATSPLTHTFGPSFASSFSRQSSAEYQTLLSVESEILHGAEEADYHMMEGLIKRRLHRDSENLTVSLEELCSVKGESDSEVEDNEREQFCSIKCEDLPGGISPSPSAPNVTIDPASDSSPDEPLPKSQSANSIQTLKFQGKGTETSC</sequence>
<feature type="region of interest" description="Disordered" evidence="1">
    <location>
        <begin position="181"/>
        <end position="214"/>
    </location>
</feature>
<dbReference type="InterPro" id="IPR037162">
    <property type="entry name" value="TRPM_tetra_sf"/>
</dbReference>
<dbReference type="Proteomes" id="UP000887013">
    <property type="component" value="Unassembled WGS sequence"/>
</dbReference>
<dbReference type="Pfam" id="PF16519">
    <property type="entry name" value="TRPM_tetra"/>
    <property type="match status" value="1"/>
</dbReference>
<feature type="region of interest" description="Disordered" evidence="1">
    <location>
        <begin position="1"/>
        <end position="37"/>
    </location>
</feature>
<dbReference type="GO" id="GO:0098655">
    <property type="term" value="P:monoatomic cation transmembrane transport"/>
    <property type="evidence" value="ECO:0007669"/>
    <property type="project" value="UniProtKB-ARBA"/>
</dbReference>
<organism evidence="3 4">
    <name type="scientific">Nephila pilipes</name>
    <name type="common">Giant wood spider</name>
    <name type="synonym">Nephila maculata</name>
    <dbReference type="NCBI Taxonomy" id="299642"/>
    <lineage>
        <taxon>Eukaryota</taxon>
        <taxon>Metazoa</taxon>
        <taxon>Ecdysozoa</taxon>
        <taxon>Arthropoda</taxon>
        <taxon>Chelicerata</taxon>
        <taxon>Arachnida</taxon>
        <taxon>Araneae</taxon>
        <taxon>Araneomorphae</taxon>
        <taxon>Entelegynae</taxon>
        <taxon>Araneoidea</taxon>
        <taxon>Nephilidae</taxon>
        <taxon>Nephila</taxon>
    </lineage>
</organism>
<feature type="non-terminal residue" evidence="3">
    <location>
        <position position="1"/>
    </location>
</feature>